<proteinExistence type="inferred from homology"/>
<protein>
    <submittedName>
        <fullName evidence="4">Uncharacterized protein</fullName>
    </submittedName>
</protein>
<dbReference type="GO" id="GO:0003723">
    <property type="term" value="F:RNA binding"/>
    <property type="evidence" value="ECO:0007669"/>
    <property type="project" value="InterPro"/>
</dbReference>
<dbReference type="GO" id="GO:0006401">
    <property type="term" value="P:RNA catabolic process"/>
    <property type="evidence" value="ECO:0007669"/>
    <property type="project" value="TreeGrafter"/>
</dbReference>
<dbReference type="AlphaFoldDB" id="A0AAN9KH29"/>
<evidence type="ECO:0000313" key="4">
    <source>
        <dbReference type="EMBL" id="KAK7316316.1"/>
    </source>
</evidence>
<comment type="caution">
    <text evidence="4">The sequence shown here is derived from an EMBL/GenBank/DDBJ whole genome shotgun (WGS) entry which is preliminary data.</text>
</comment>
<evidence type="ECO:0000256" key="3">
    <source>
        <dbReference type="SAM" id="Phobius"/>
    </source>
</evidence>
<dbReference type="Proteomes" id="UP001367508">
    <property type="component" value="Unassembled WGS sequence"/>
</dbReference>
<dbReference type="PANTHER" id="PTHR11240:SF22">
    <property type="entry name" value="RIBONUCLEASE T2"/>
    <property type="match status" value="1"/>
</dbReference>
<organism evidence="4 5">
    <name type="scientific">Canavalia gladiata</name>
    <name type="common">Sword bean</name>
    <name type="synonym">Dolichos gladiatus</name>
    <dbReference type="NCBI Taxonomy" id="3824"/>
    <lineage>
        <taxon>Eukaryota</taxon>
        <taxon>Viridiplantae</taxon>
        <taxon>Streptophyta</taxon>
        <taxon>Embryophyta</taxon>
        <taxon>Tracheophyta</taxon>
        <taxon>Spermatophyta</taxon>
        <taxon>Magnoliopsida</taxon>
        <taxon>eudicotyledons</taxon>
        <taxon>Gunneridae</taxon>
        <taxon>Pentapetalae</taxon>
        <taxon>rosids</taxon>
        <taxon>fabids</taxon>
        <taxon>Fabales</taxon>
        <taxon>Fabaceae</taxon>
        <taxon>Papilionoideae</taxon>
        <taxon>50 kb inversion clade</taxon>
        <taxon>NPAAA clade</taxon>
        <taxon>indigoferoid/millettioid clade</taxon>
        <taxon>Phaseoleae</taxon>
        <taxon>Canavalia</taxon>
    </lineage>
</organism>
<dbReference type="InterPro" id="IPR036430">
    <property type="entry name" value="RNase_T2-like_sf"/>
</dbReference>
<reference evidence="4 5" key="1">
    <citation type="submission" date="2024-01" db="EMBL/GenBank/DDBJ databases">
        <title>The genomes of 5 underutilized Papilionoideae crops provide insights into root nodulation and disease resistanc.</title>
        <authorList>
            <person name="Jiang F."/>
        </authorList>
    </citation>
    <scope>NUCLEOTIDE SEQUENCE [LARGE SCALE GENOMIC DNA]</scope>
    <source>
        <strain evidence="4">LVBAO_FW01</strain>
        <tissue evidence="4">Leaves</tissue>
    </source>
</reference>
<keyword evidence="3" id="KW-0472">Membrane</keyword>
<comment type="similarity">
    <text evidence="1 2">Belongs to the RNase T2 family.</text>
</comment>
<dbReference type="GO" id="GO:0033897">
    <property type="term" value="F:ribonuclease T2 activity"/>
    <property type="evidence" value="ECO:0007669"/>
    <property type="project" value="InterPro"/>
</dbReference>
<dbReference type="Pfam" id="PF00445">
    <property type="entry name" value="Ribonuclease_T2"/>
    <property type="match status" value="1"/>
</dbReference>
<keyword evidence="3" id="KW-1133">Transmembrane helix</keyword>
<dbReference type="Gene3D" id="3.90.730.10">
    <property type="entry name" value="Ribonuclease T2-like"/>
    <property type="match status" value="1"/>
</dbReference>
<gene>
    <name evidence="4" type="ORF">VNO77_35265</name>
</gene>
<accession>A0AAN9KH29</accession>
<dbReference type="EMBL" id="JAYMYQ010000008">
    <property type="protein sequence ID" value="KAK7316316.1"/>
    <property type="molecule type" value="Genomic_DNA"/>
</dbReference>
<evidence type="ECO:0000256" key="2">
    <source>
        <dbReference type="RuleBase" id="RU004328"/>
    </source>
</evidence>
<sequence length="269" mass="31827">MENTLIFCGKKVRKTLGFNFGVVSVHIIFYFTLVHLLFHNTRFPSSPPMFPPPTPNSTPPAQSAEHPRIHLPYYILSIQWPPSLCFSHVPVACRLHIPNRFSIHGLWLRIEPFPCVGEELTMLHLRQQTGLLQNMRLYWPNLFYTPQRYDPDFNFWEREWNVHGKCTGLTPLRYFASAVRKGKYYINLLAETRRIIPSHQPHTFDFLYDRLKGVIQTDFRMKCNRTPNAIYHQLLEIHVCLDRFMRPTQCLPPFNINCDSHQIFYFPLP</sequence>
<dbReference type="SUPFAM" id="SSF55895">
    <property type="entry name" value="Ribonuclease Rh-like"/>
    <property type="match status" value="1"/>
</dbReference>
<feature type="transmembrane region" description="Helical" evidence="3">
    <location>
        <begin position="16"/>
        <end position="38"/>
    </location>
</feature>
<keyword evidence="5" id="KW-1185">Reference proteome</keyword>
<evidence type="ECO:0000313" key="5">
    <source>
        <dbReference type="Proteomes" id="UP001367508"/>
    </source>
</evidence>
<dbReference type="GO" id="GO:0005576">
    <property type="term" value="C:extracellular region"/>
    <property type="evidence" value="ECO:0007669"/>
    <property type="project" value="TreeGrafter"/>
</dbReference>
<dbReference type="PANTHER" id="PTHR11240">
    <property type="entry name" value="RIBONUCLEASE T2"/>
    <property type="match status" value="1"/>
</dbReference>
<dbReference type="InterPro" id="IPR001568">
    <property type="entry name" value="RNase_T2-like"/>
</dbReference>
<keyword evidence="3" id="KW-0812">Transmembrane</keyword>
<name>A0AAN9KH29_CANGL</name>
<evidence type="ECO:0000256" key="1">
    <source>
        <dbReference type="ARBA" id="ARBA00007469"/>
    </source>
</evidence>